<dbReference type="PROSITE" id="PS50015">
    <property type="entry name" value="SAP_B"/>
    <property type="match status" value="1"/>
</dbReference>
<evidence type="ECO:0000256" key="2">
    <source>
        <dbReference type="SAM" id="SignalP"/>
    </source>
</evidence>
<dbReference type="Pfam" id="PF03489">
    <property type="entry name" value="SapB_2"/>
    <property type="match status" value="1"/>
</dbReference>
<dbReference type="Proteomes" id="UP000268014">
    <property type="component" value="Unassembled WGS sequence"/>
</dbReference>
<dbReference type="SMART" id="SM00741">
    <property type="entry name" value="SapB"/>
    <property type="match status" value="1"/>
</dbReference>
<protein>
    <submittedName>
        <fullName evidence="6">Saposin B-type domain-containing protein</fullName>
    </submittedName>
</protein>
<reference evidence="4 5" key="2">
    <citation type="submission" date="2018-11" db="EMBL/GenBank/DDBJ databases">
        <authorList>
            <consortium name="Pathogen Informatics"/>
        </authorList>
    </citation>
    <scope>NUCLEOTIDE SEQUENCE [LARGE SCALE GENOMIC DNA]</scope>
    <source>
        <strain evidence="4 5">MHpl1</strain>
    </source>
</reference>
<dbReference type="AlphaFoldDB" id="A0A0N4X6B1"/>
<dbReference type="STRING" id="6290.A0A0N4X6B1"/>
<dbReference type="InterPro" id="IPR011001">
    <property type="entry name" value="Saposin-like"/>
</dbReference>
<keyword evidence="5" id="KW-1185">Reference proteome</keyword>
<reference evidence="6" key="1">
    <citation type="submission" date="2017-02" db="UniProtKB">
        <authorList>
            <consortium name="WormBaseParasite"/>
        </authorList>
    </citation>
    <scope>IDENTIFICATION</scope>
</reference>
<keyword evidence="2" id="KW-0732">Signal</keyword>
<organism evidence="6">
    <name type="scientific">Haemonchus placei</name>
    <name type="common">Barber's pole worm</name>
    <dbReference type="NCBI Taxonomy" id="6290"/>
    <lineage>
        <taxon>Eukaryota</taxon>
        <taxon>Metazoa</taxon>
        <taxon>Ecdysozoa</taxon>
        <taxon>Nematoda</taxon>
        <taxon>Chromadorea</taxon>
        <taxon>Rhabditida</taxon>
        <taxon>Rhabditina</taxon>
        <taxon>Rhabditomorpha</taxon>
        <taxon>Strongyloidea</taxon>
        <taxon>Trichostrongylidae</taxon>
        <taxon>Haemonchus</taxon>
    </lineage>
</organism>
<evidence type="ECO:0000256" key="1">
    <source>
        <dbReference type="ARBA" id="ARBA00023157"/>
    </source>
</evidence>
<sequence length="103" mass="11358">MRSLLVLAVVVASCLAVVIPRSQGNVIECVMCKIAVRVAAPMIGKDTVEIEQKFDKECKKELKDIPEGPRECEKYVNEHLDPIIHELESGTAPKDVCTKLHGC</sequence>
<name>A0A0N4X6B1_HAEPC</name>
<accession>A0A0N4X6B1</accession>
<gene>
    <name evidence="4" type="ORF">HPLM_LOCUS19895</name>
</gene>
<dbReference type="WBParaSite" id="HPLM_0001990301-mRNA-1">
    <property type="protein sequence ID" value="HPLM_0001990301-mRNA-1"/>
    <property type="gene ID" value="HPLM_0001990301"/>
</dbReference>
<evidence type="ECO:0000259" key="3">
    <source>
        <dbReference type="PROSITE" id="PS50015"/>
    </source>
</evidence>
<dbReference type="InterPro" id="IPR008139">
    <property type="entry name" value="SaposinB_dom"/>
</dbReference>
<dbReference type="InterPro" id="IPR008138">
    <property type="entry name" value="SapB_2"/>
</dbReference>
<dbReference type="Gene3D" id="1.10.225.10">
    <property type="entry name" value="Saposin-like"/>
    <property type="match status" value="1"/>
</dbReference>
<dbReference type="OrthoDB" id="69496at2759"/>
<evidence type="ECO:0000313" key="6">
    <source>
        <dbReference type="WBParaSite" id="HPLM_0001990301-mRNA-1"/>
    </source>
</evidence>
<feature type="signal peptide" evidence="2">
    <location>
        <begin position="1"/>
        <end position="16"/>
    </location>
</feature>
<dbReference type="SUPFAM" id="SSF47862">
    <property type="entry name" value="Saposin"/>
    <property type="match status" value="1"/>
</dbReference>
<feature type="chain" id="PRO_5043124295" evidence="2">
    <location>
        <begin position="17"/>
        <end position="103"/>
    </location>
</feature>
<dbReference type="OMA" id="PRECEKY"/>
<evidence type="ECO:0000313" key="4">
    <source>
        <dbReference type="EMBL" id="VDO80037.1"/>
    </source>
</evidence>
<keyword evidence="1" id="KW-1015">Disulfide bond</keyword>
<evidence type="ECO:0000313" key="5">
    <source>
        <dbReference type="Proteomes" id="UP000268014"/>
    </source>
</evidence>
<proteinExistence type="predicted"/>
<dbReference type="EMBL" id="UZAF01021677">
    <property type="protein sequence ID" value="VDO80037.1"/>
    <property type="molecule type" value="Genomic_DNA"/>
</dbReference>
<feature type="domain" description="Saposin B-type" evidence="3">
    <location>
        <begin position="25"/>
        <end position="103"/>
    </location>
</feature>